<dbReference type="Pfam" id="PF01498">
    <property type="entry name" value="HTH_Tnp_Tc3_2"/>
    <property type="match status" value="1"/>
</dbReference>
<dbReference type="GO" id="GO:0006313">
    <property type="term" value="P:DNA transposition"/>
    <property type="evidence" value="ECO:0007669"/>
    <property type="project" value="InterPro"/>
</dbReference>
<gene>
    <name evidence="2" type="ORF">YQE_10123</name>
</gene>
<proteinExistence type="predicted"/>
<name>N6TXW6_DENPD</name>
<dbReference type="InterPro" id="IPR036397">
    <property type="entry name" value="RNaseH_sf"/>
</dbReference>
<evidence type="ECO:0000256" key="1">
    <source>
        <dbReference type="SAM" id="MobiDB-lite"/>
    </source>
</evidence>
<dbReference type="EMBL" id="KB741174">
    <property type="protein sequence ID" value="ENN73226.1"/>
    <property type="molecule type" value="Genomic_DNA"/>
</dbReference>
<dbReference type="InterPro" id="IPR002492">
    <property type="entry name" value="Transposase_Tc1-like"/>
</dbReference>
<dbReference type="Gene3D" id="3.30.420.10">
    <property type="entry name" value="Ribonuclease H-like superfamily/Ribonuclease H"/>
    <property type="match status" value="1"/>
</dbReference>
<feature type="compositionally biased region" description="Basic and acidic residues" evidence="1">
    <location>
        <begin position="1"/>
        <end position="10"/>
    </location>
</feature>
<feature type="non-terminal residue" evidence="2">
    <location>
        <position position="1"/>
    </location>
</feature>
<dbReference type="OMA" id="DNARANI"/>
<feature type="non-terminal residue" evidence="2">
    <location>
        <position position="229"/>
    </location>
</feature>
<protein>
    <submittedName>
        <fullName evidence="2">Uncharacterized protein</fullName>
    </submittedName>
</protein>
<organism evidence="2">
    <name type="scientific">Dendroctonus ponderosae</name>
    <name type="common">Mountain pine beetle</name>
    <dbReference type="NCBI Taxonomy" id="77166"/>
    <lineage>
        <taxon>Eukaryota</taxon>
        <taxon>Metazoa</taxon>
        <taxon>Ecdysozoa</taxon>
        <taxon>Arthropoda</taxon>
        <taxon>Hexapoda</taxon>
        <taxon>Insecta</taxon>
        <taxon>Pterygota</taxon>
        <taxon>Neoptera</taxon>
        <taxon>Endopterygota</taxon>
        <taxon>Coleoptera</taxon>
        <taxon>Polyphaga</taxon>
        <taxon>Cucujiformia</taxon>
        <taxon>Curculionidae</taxon>
        <taxon>Scolytinae</taxon>
        <taxon>Dendroctonus</taxon>
    </lineage>
</organism>
<reference evidence="2" key="1">
    <citation type="journal article" date="2013" name="Genome Biol.">
        <title>Draft genome of the mountain pine beetle, Dendroctonus ponderosae Hopkins, a major forest pest.</title>
        <authorList>
            <person name="Keeling C.I."/>
            <person name="Yuen M.M."/>
            <person name="Liao N.Y."/>
            <person name="Docking T.R."/>
            <person name="Chan S.K."/>
            <person name="Taylor G.A."/>
            <person name="Palmquist D.L."/>
            <person name="Jackman S.D."/>
            <person name="Nguyen A."/>
            <person name="Li M."/>
            <person name="Henderson H."/>
            <person name="Janes J.K."/>
            <person name="Zhao Y."/>
            <person name="Pandoh P."/>
            <person name="Moore R."/>
            <person name="Sperling F.A."/>
            <person name="Huber D.P."/>
            <person name="Birol I."/>
            <person name="Jones S.J."/>
            <person name="Bohlmann J."/>
        </authorList>
    </citation>
    <scope>NUCLEOTIDE SEQUENCE</scope>
</reference>
<dbReference type="GO" id="GO:0003677">
    <property type="term" value="F:DNA binding"/>
    <property type="evidence" value="ECO:0007669"/>
    <property type="project" value="InterPro"/>
</dbReference>
<dbReference type="AlphaFoldDB" id="N6TXW6"/>
<evidence type="ECO:0000313" key="2">
    <source>
        <dbReference type="EMBL" id="ENN73226.1"/>
    </source>
</evidence>
<sequence>MSQRFRETGCHARRSGQGRPRCTIQGDDRFKRLQALRNRFIAGNEMKNRIQNARNVTISSNTVRRKINESGLSAKHPAIGPLLTIAHKQAGLEFDRERKKVLFTDEVRVGLKSSDERDERPCGDPRGRSLIPFAPHTGENFLFTDDNARPHRALIVREYLNEVGIHRLVWPARSPDFNGLNIFGISSNDVFNDEILLLRTWLNRKTRFFKNGTAYPNNSLQTFFLAFQD</sequence>
<dbReference type="GO" id="GO:0015074">
    <property type="term" value="P:DNA integration"/>
    <property type="evidence" value="ECO:0007669"/>
    <property type="project" value="InterPro"/>
</dbReference>
<feature type="region of interest" description="Disordered" evidence="1">
    <location>
        <begin position="1"/>
        <end position="24"/>
    </location>
</feature>
<dbReference type="HOGENOM" id="CLU_1212394_0_0_1"/>
<accession>N6TXW6</accession>